<gene>
    <name evidence="1" type="ORF">J2S20_001917</name>
</gene>
<evidence type="ECO:0000313" key="1">
    <source>
        <dbReference type="EMBL" id="MDQ0153207.1"/>
    </source>
</evidence>
<evidence type="ECO:0000313" key="2">
    <source>
        <dbReference type="Proteomes" id="UP001241537"/>
    </source>
</evidence>
<reference evidence="1" key="1">
    <citation type="submission" date="2023-07" db="EMBL/GenBank/DDBJ databases">
        <title>Genomic Encyclopedia of Type Strains, Phase IV (KMG-IV): sequencing the most valuable type-strain genomes for metagenomic binning, comparative biology and taxonomic classification.</title>
        <authorList>
            <person name="Goeker M."/>
        </authorList>
    </citation>
    <scope>NUCLEOTIDE SEQUENCE</scope>
    <source>
        <strain evidence="1">DSM 19659</strain>
    </source>
</reference>
<dbReference type="Proteomes" id="UP001241537">
    <property type="component" value="Unassembled WGS sequence"/>
</dbReference>
<keyword evidence="2" id="KW-1185">Reference proteome</keyword>
<dbReference type="RefSeq" id="WP_307255206.1">
    <property type="nucleotide sequence ID" value="NZ_JAUSTO010000014.1"/>
</dbReference>
<name>A0AAE4AM25_9FIRM</name>
<dbReference type="EMBL" id="JAUSTO010000014">
    <property type="protein sequence ID" value="MDQ0153207.1"/>
    <property type="molecule type" value="Genomic_DNA"/>
</dbReference>
<organism evidence="1 2">
    <name type="scientific">Moryella indoligenes</name>
    <dbReference type="NCBI Taxonomy" id="371674"/>
    <lineage>
        <taxon>Bacteria</taxon>
        <taxon>Bacillati</taxon>
        <taxon>Bacillota</taxon>
        <taxon>Clostridia</taxon>
        <taxon>Lachnospirales</taxon>
        <taxon>Lachnospiraceae</taxon>
        <taxon>Moryella</taxon>
    </lineage>
</organism>
<dbReference type="AlphaFoldDB" id="A0AAE4AM25"/>
<proteinExistence type="predicted"/>
<protein>
    <submittedName>
        <fullName evidence="1">Uncharacterized protein</fullName>
    </submittedName>
</protein>
<sequence>MERKEQSNSRDRRHGNKRIRGGGLTAAMVLLLLAVLPAGAAFAGEWKQESQRNWYFEEGGVRLQDALSPEGYYLDDQGIWTDEVSILGARLEGKNYFLEAERADHFELFLDKLNSASDELRRIRDRRELAVYEDAVVVSTRKKDRRREVLMLMKNPDISGYTLVLKTHLSRDPVRRIGEVNQMPGTSEYDYQIMRLLLHVISRAGEKVTNAVYSSWEGNNSYGLKPGKWVRIGDAEILYQAENGAGKYLIREAR</sequence>
<comment type="caution">
    <text evidence="1">The sequence shown here is derived from an EMBL/GenBank/DDBJ whole genome shotgun (WGS) entry which is preliminary data.</text>
</comment>
<accession>A0AAE4AM25</accession>